<name>A0AC35U995_9BILA</name>
<protein>
    <submittedName>
        <fullName evidence="2">Histone domain-containing protein</fullName>
    </submittedName>
</protein>
<dbReference type="WBParaSite" id="RSKR_0000882600.1">
    <property type="protein sequence ID" value="RSKR_0000882600.1"/>
    <property type="gene ID" value="RSKR_0000882600"/>
</dbReference>
<evidence type="ECO:0000313" key="1">
    <source>
        <dbReference type="Proteomes" id="UP000095286"/>
    </source>
</evidence>
<reference evidence="2" key="1">
    <citation type="submission" date="2016-11" db="UniProtKB">
        <authorList>
            <consortium name="WormBaseParasite"/>
        </authorList>
    </citation>
    <scope>IDENTIFICATION</scope>
    <source>
        <strain evidence="2">KR3021</strain>
    </source>
</reference>
<sequence>MTRSKQSPAMRGRVSRTMNTTPLQTAKKTVNGIERISSVVCTSRTRGINQYNCAQEPSINVRKPVAPKKMPPSKAQSPRKRTRRSNETTPALREISMLQETKTLLIPKAPIYRLVREIMQNMTSNRETKRITPDALNALHEASEAFLIGMFEQSNMLAMHGKRETIMVKDVTLWKKLHRLPV</sequence>
<organism evidence="1 2">
    <name type="scientific">Rhabditophanes sp. KR3021</name>
    <dbReference type="NCBI Taxonomy" id="114890"/>
    <lineage>
        <taxon>Eukaryota</taxon>
        <taxon>Metazoa</taxon>
        <taxon>Ecdysozoa</taxon>
        <taxon>Nematoda</taxon>
        <taxon>Chromadorea</taxon>
        <taxon>Rhabditida</taxon>
        <taxon>Tylenchina</taxon>
        <taxon>Panagrolaimomorpha</taxon>
        <taxon>Strongyloidoidea</taxon>
        <taxon>Alloionematidae</taxon>
        <taxon>Rhabditophanes</taxon>
    </lineage>
</organism>
<proteinExistence type="predicted"/>
<evidence type="ECO:0000313" key="2">
    <source>
        <dbReference type="WBParaSite" id="RSKR_0000882600.1"/>
    </source>
</evidence>
<accession>A0AC35U995</accession>
<dbReference type="Proteomes" id="UP000095286">
    <property type="component" value="Unplaced"/>
</dbReference>